<protein>
    <submittedName>
        <fullName evidence="6">Interferon-induced transmembrane protein</fullName>
    </submittedName>
</protein>
<evidence type="ECO:0000256" key="2">
    <source>
        <dbReference type="ARBA" id="ARBA00022692"/>
    </source>
</evidence>
<gene>
    <name evidence="6" type="ORF">SAMN05421837_106447</name>
</gene>
<evidence type="ECO:0000256" key="1">
    <source>
        <dbReference type="ARBA" id="ARBA00004370"/>
    </source>
</evidence>
<reference evidence="7" key="1">
    <citation type="submission" date="2016-10" db="EMBL/GenBank/DDBJ databases">
        <authorList>
            <person name="Varghese N."/>
            <person name="Submissions S."/>
        </authorList>
    </citation>
    <scope>NUCLEOTIDE SEQUENCE [LARGE SCALE GENOMIC DNA]</scope>
    <source>
        <strain evidence="7">DSM 44654</strain>
    </source>
</reference>
<feature type="transmembrane region" description="Helical" evidence="5">
    <location>
        <begin position="68"/>
        <end position="91"/>
    </location>
</feature>
<dbReference type="OrthoDB" id="9815705at2"/>
<evidence type="ECO:0000256" key="3">
    <source>
        <dbReference type="ARBA" id="ARBA00022989"/>
    </source>
</evidence>
<keyword evidence="2 5" id="KW-0812">Transmembrane</keyword>
<keyword evidence="4 5" id="KW-0472">Membrane</keyword>
<evidence type="ECO:0000313" key="7">
    <source>
        <dbReference type="Proteomes" id="UP000198878"/>
    </source>
</evidence>
<dbReference type="GO" id="GO:0016020">
    <property type="term" value="C:membrane"/>
    <property type="evidence" value="ECO:0007669"/>
    <property type="project" value="UniProtKB-SubCell"/>
</dbReference>
<accession>A0A1H5R3A4</accession>
<dbReference type="RefSeq" id="WP_086679056.1">
    <property type="nucleotide sequence ID" value="NZ_FNUJ01000006.1"/>
</dbReference>
<name>A0A1H5R3A4_9PSEU</name>
<evidence type="ECO:0000256" key="4">
    <source>
        <dbReference type="ARBA" id="ARBA00023136"/>
    </source>
</evidence>
<sequence>MTEKPRPPADYNPGPPPASHLVWGIVSAILCCLPFGALSIYQAAKVEKLWAQGDPEAAHEAARDAKRWAVVAAVAGAVLWVAAIVTIVLLFGTLTDDAASN</sequence>
<dbReference type="InterPro" id="IPR051423">
    <property type="entry name" value="CD225/Dispanin"/>
</dbReference>
<keyword evidence="7" id="KW-1185">Reference proteome</keyword>
<keyword evidence="3 5" id="KW-1133">Transmembrane helix</keyword>
<evidence type="ECO:0000313" key="6">
    <source>
        <dbReference type="EMBL" id="SEF32835.1"/>
    </source>
</evidence>
<dbReference type="PANTHER" id="PTHR14948:SF25">
    <property type="entry name" value="DUF4190 DOMAIN-CONTAINING PROTEIN"/>
    <property type="match status" value="1"/>
</dbReference>
<evidence type="ECO:0000256" key="5">
    <source>
        <dbReference type="SAM" id="Phobius"/>
    </source>
</evidence>
<dbReference type="AlphaFoldDB" id="A0A1H5R3A4"/>
<dbReference type="EMBL" id="FNUJ01000006">
    <property type="protein sequence ID" value="SEF32835.1"/>
    <property type="molecule type" value="Genomic_DNA"/>
</dbReference>
<feature type="transmembrane region" description="Helical" evidence="5">
    <location>
        <begin position="20"/>
        <end position="41"/>
    </location>
</feature>
<dbReference type="Proteomes" id="UP000198878">
    <property type="component" value="Unassembled WGS sequence"/>
</dbReference>
<dbReference type="STRING" id="218821.SAMN05421837_106447"/>
<comment type="subcellular location">
    <subcellularLocation>
        <location evidence="1">Membrane</location>
    </subcellularLocation>
</comment>
<proteinExistence type="predicted"/>
<dbReference type="Pfam" id="PF04505">
    <property type="entry name" value="CD225"/>
    <property type="match status" value="1"/>
</dbReference>
<dbReference type="PANTHER" id="PTHR14948">
    <property type="entry name" value="NG5"/>
    <property type="match status" value="1"/>
</dbReference>
<dbReference type="InterPro" id="IPR007593">
    <property type="entry name" value="CD225/Dispanin_fam"/>
</dbReference>
<organism evidence="6 7">
    <name type="scientific">Amycolatopsis pretoriensis</name>
    <dbReference type="NCBI Taxonomy" id="218821"/>
    <lineage>
        <taxon>Bacteria</taxon>
        <taxon>Bacillati</taxon>
        <taxon>Actinomycetota</taxon>
        <taxon>Actinomycetes</taxon>
        <taxon>Pseudonocardiales</taxon>
        <taxon>Pseudonocardiaceae</taxon>
        <taxon>Amycolatopsis</taxon>
    </lineage>
</organism>